<dbReference type="PANTHER" id="PTHR38760:SF1">
    <property type="entry name" value="ADENYLATE CYCLASE"/>
    <property type="match status" value="1"/>
</dbReference>
<dbReference type="AlphaFoldDB" id="A0A368N7K2"/>
<reference evidence="2 3" key="1">
    <citation type="submission" date="2018-07" db="EMBL/GenBank/DDBJ databases">
        <title>Corallincola holothuriorum sp. nov., a new facultative anaerobe isolated from sea cucumber Apostichopus japonicus.</title>
        <authorList>
            <person name="Xia H."/>
        </authorList>
    </citation>
    <scope>NUCLEOTIDE SEQUENCE [LARGE SCALE GENOMIC DNA]</scope>
    <source>
        <strain evidence="2 3">C4</strain>
    </source>
</reference>
<organism evidence="2 3">
    <name type="scientific">Corallincola holothuriorum</name>
    <dbReference type="NCBI Taxonomy" id="2282215"/>
    <lineage>
        <taxon>Bacteria</taxon>
        <taxon>Pseudomonadati</taxon>
        <taxon>Pseudomonadota</taxon>
        <taxon>Gammaproteobacteria</taxon>
        <taxon>Alteromonadales</taxon>
        <taxon>Psychromonadaceae</taxon>
        <taxon>Corallincola</taxon>
    </lineage>
</organism>
<evidence type="ECO:0000259" key="1">
    <source>
        <dbReference type="Pfam" id="PF12633"/>
    </source>
</evidence>
<accession>A0A368N7K2</accession>
<gene>
    <name evidence="2" type="ORF">DU002_15760</name>
</gene>
<feature type="domain" description="Adenylate cyclase class-I N-terminal" evidence="1">
    <location>
        <begin position="12"/>
        <end position="209"/>
    </location>
</feature>
<dbReference type="InterPro" id="IPR000274">
    <property type="entry name" value="Adenylate_cyclase_1"/>
</dbReference>
<keyword evidence="3" id="KW-1185">Reference proteome</keyword>
<evidence type="ECO:0000313" key="3">
    <source>
        <dbReference type="Proteomes" id="UP000252558"/>
    </source>
</evidence>
<proteinExistence type="predicted"/>
<comment type="caution">
    <text evidence="2">The sequence shown here is derived from an EMBL/GenBank/DDBJ whole genome shotgun (WGS) entry which is preliminary data.</text>
</comment>
<dbReference type="PIRSF" id="PIRSF001444">
    <property type="entry name" value="Adenylate_cycl"/>
    <property type="match status" value="1"/>
</dbReference>
<dbReference type="Pfam" id="PF01295">
    <property type="entry name" value="Adenylate_cycl"/>
    <property type="match status" value="1"/>
</dbReference>
<dbReference type="Pfam" id="PF12633">
    <property type="entry name" value="Adenyl_cycl_N"/>
    <property type="match status" value="1"/>
</dbReference>
<dbReference type="PANTHER" id="PTHR38760">
    <property type="entry name" value="ADENYLATE CYCLASE"/>
    <property type="match status" value="1"/>
</dbReference>
<dbReference type="Proteomes" id="UP000252558">
    <property type="component" value="Unassembled WGS sequence"/>
</dbReference>
<sequence length="847" mass="96761">MQRSVDLQIAQLTRVKQRVVNYNQLRLSRAEAGLTTVGRRVFRLLPTLFHFNHPELPGFVSLDTPSGIANFEPSNQQLSLTEELIRNMGGAGIEQLPSPQQTDIIGLYCMGSTASIGQCSESDLDIWVCHHCHLAPAVLESLRLKCEQLTAWAATMGVEANFFLVNPEQFRSGHNQVLSEDNCGSAQHWLLLDEFYRSAVRIAGRHLVWSLIPADQEANYNEVVEGFYESGEVDKSEWLDMGGFSGVPAEEYFGATLWQLYKGIDSPYKAVIKTLLMEAYSHEYPHSKLLCVELKRILHEGCDDPLLLDPYYRMLLKVTDYLESQGDMQRLDLARRCFYLKTHEKLSSPDRHEGEWRRQAIRELVDSWGWDQEKLRHLDNRSHWKVEQVRVAYTELLDTQLLSFRKLIQFARDNDLSDAINPEDISILSRKLYSAFESLPSKINLINPQISPDLHEPEITLIEVPEGRKVDAGWYLYKRPLETSKLIGAKPQKHADSLLKVMSWAHFNGVMTNDSELYLYRQCSALDLRTLQQCSSDLRNCFPVRRPAVDKQALSRPSQIGQLAVFINLVADPTVRWRDRVIDFDVSSHDVLKFGPEQQCLVTSIDLLYLNSWNELHVTSFSGEQALLDGIKAITNKMSKHASPPTQIDLFCYSEQFSSQIRRRVQGMLQESIEHRLHRDCHRPHLMVVPIGRDKYGLTFSAKEVSSQQIDNSVDLYRHISKCKREHAAVQFDDSGELMVPKVVEANASEGLVQYFFEQLADQLNIYVVDENNRVEAYGDYNGSREDLVQSVNRFFTSSEQACSAEQVNFNLPQFYDIVSMGSDDVQVQPYRSCRQSVAAEPVPQAV</sequence>
<dbReference type="GO" id="GO:0006171">
    <property type="term" value="P:cAMP biosynthetic process"/>
    <property type="evidence" value="ECO:0007669"/>
    <property type="project" value="InterPro"/>
</dbReference>
<evidence type="ECO:0000313" key="2">
    <source>
        <dbReference type="EMBL" id="RCU45505.1"/>
    </source>
</evidence>
<name>A0A368N7K2_9GAMM</name>
<dbReference type="EMBL" id="QPID01000010">
    <property type="protein sequence ID" value="RCU45505.1"/>
    <property type="molecule type" value="Genomic_DNA"/>
</dbReference>
<protein>
    <submittedName>
        <fullName evidence="2">Adenylate cyclase</fullName>
    </submittedName>
</protein>
<dbReference type="InterPro" id="IPR024685">
    <property type="entry name" value="Adenylate_cyclase_1_N"/>
</dbReference>
<dbReference type="GO" id="GO:0004016">
    <property type="term" value="F:adenylate cyclase activity"/>
    <property type="evidence" value="ECO:0007669"/>
    <property type="project" value="InterPro"/>
</dbReference>